<proteinExistence type="predicted"/>
<dbReference type="Gene3D" id="3.40.50.12500">
    <property type="match status" value="1"/>
</dbReference>
<feature type="compositionally biased region" description="Basic and acidic residues" evidence="1">
    <location>
        <begin position="1"/>
        <end position="17"/>
    </location>
</feature>
<sequence length="273" mass="29052">LRQYRGDDRYFADRPERSPPPMRHCLPTASNPLENLRHEDSGRVLRRAAGPGHDVTGQNAGAERVQRLDFTTDDGVGPRALLGLIVLESDQTVESEVRSLRLEGVAHHVSRIPMDATVTEETLQAMEARLPVAAGLLPSRFGFDAIGYACTSGATLIGANRVAAAIATEHPNVPCTDPITAAVAAFATLDIESIGLVTPYNAEVTLRMAAHYEDGGVEVAAIGSFLEEDDNLVGRITEASVAHAVRRIGAEPGCDAVFVSCTSLRTFGVIASL</sequence>
<gene>
    <name evidence="2" type="ORF">METZ01_LOCUS103956</name>
</gene>
<reference evidence="2" key="1">
    <citation type="submission" date="2018-05" db="EMBL/GenBank/DDBJ databases">
        <authorList>
            <person name="Lanie J.A."/>
            <person name="Ng W.-L."/>
            <person name="Kazmierczak K.M."/>
            <person name="Andrzejewski T.M."/>
            <person name="Davidsen T.M."/>
            <person name="Wayne K.J."/>
            <person name="Tettelin H."/>
            <person name="Glass J.I."/>
            <person name="Rusch D."/>
            <person name="Podicherti R."/>
            <person name="Tsui H.-C.T."/>
            <person name="Winkler M.E."/>
        </authorList>
    </citation>
    <scope>NUCLEOTIDE SEQUENCE</scope>
</reference>
<evidence type="ECO:0008006" key="3">
    <source>
        <dbReference type="Google" id="ProtNLM"/>
    </source>
</evidence>
<dbReference type="Pfam" id="PF17645">
    <property type="entry name" value="Amdase"/>
    <property type="match status" value="1"/>
</dbReference>
<protein>
    <recommendedName>
        <fullName evidence="3">Asp/Glu racemase</fullName>
    </recommendedName>
</protein>
<dbReference type="PANTHER" id="PTHR40267">
    <property type="entry name" value="BLR3294 PROTEIN"/>
    <property type="match status" value="1"/>
</dbReference>
<dbReference type="AlphaFoldDB" id="A0A381WF69"/>
<accession>A0A381WF69</accession>
<dbReference type="PANTHER" id="PTHR40267:SF1">
    <property type="entry name" value="BLR3294 PROTEIN"/>
    <property type="match status" value="1"/>
</dbReference>
<feature type="region of interest" description="Disordered" evidence="1">
    <location>
        <begin position="1"/>
        <end position="23"/>
    </location>
</feature>
<dbReference type="EMBL" id="UINC01011602">
    <property type="protein sequence ID" value="SVA51102.1"/>
    <property type="molecule type" value="Genomic_DNA"/>
</dbReference>
<feature type="non-terminal residue" evidence="2">
    <location>
        <position position="1"/>
    </location>
</feature>
<dbReference type="InterPro" id="IPR053714">
    <property type="entry name" value="Iso_Racemase_Enz_sf"/>
</dbReference>
<evidence type="ECO:0000313" key="2">
    <source>
        <dbReference type="EMBL" id="SVA51102.1"/>
    </source>
</evidence>
<evidence type="ECO:0000256" key="1">
    <source>
        <dbReference type="SAM" id="MobiDB-lite"/>
    </source>
</evidence>
<dbReference type="InterPro" id="IPR026286">
    <property type="entry name" value="MaiA/AMDase"/>
</dbReference>
<name>A0A381WF69_9ZZZZ</name>
<feature type="non-terminal residue" evidence="2">
    <location>
        <position position="273"/>
    </location>
</feature>
<organism evidence="2">
    <name type="scientific">marine metagenome</name>
    <dbReference type="NCBI Taxonomy" id="408172"/>
    <lineage>
        <taxon>unclassified sequences</taxon>
        <taxon>metagenomes</taxon>
        <taxon>ecological metagenomes</taxon>
    </lineage>
</organism>